<dbReference type="AlphaFoldDB" id="A0AA41YHJ6"/>
<evidence type="ECO:0000313" key="3">
    <source>
        <dbReference type="Proteomes" id="UP001165679"/>
    </source>
</evidence>
<evidence type="ECO:0000313" key="2">
    <source>
        <dbReference type="EMBL" id="MCW3473466.1"/>
    </source>
</evidence>
<feature type="transmembrane region" description="Helical" evidence="1">
    <location>
        <begin position="480"/>
        <end position="502"/>
    </location>
</feature>
<keyword evidence="3" id="KW-1185">Reference proteome</keyword>
<keyword evidence="1" id="KW-0472">Membrane</keyword>
<organism evidence="2 3">
    <name type="scientific">Limobrevibacterium gyesilva</name>
    <dbReference type="NCBI Taxonomy" id="2991712"/>
    <lineage>
        <taxon>Bacteria</taxon>
        <taxon>Pseudomonadati</taxon>
        <taxon>Pseudomonadota</taxon>
        <taxon>Alphaproteobacteria</taxon>
        <taxon>Acetobacterales</taxon>
        <taxon>Acetobacteraceae</taxon>
        <taxon>Limobrevibacterium</taxon>
    </lineage>
</organism>
<name>A0AA41YHJ6_9PROT</name>
<reference evidence="2" key="1">
    <citation type="submission" date="2022-09" db="EMBL/GenBank/DDBJ databases">
        <title>Rhodovastum sp. nov. RN2-1 isolated from soil in Seongnam, South Korea.</title>
        <authorList>
            <person name="Le N.T."/>
        </authorList>
    </citation>
    <scope>NUCLEOTIDE SEQUENCE</scope>
    <source>
        <strain evidence="2">RN2-1</strain>
    </source>
</reference>
<feature type="transmembrane region" description="Helical" evidence="1">
    <location>
        <begin position="186"/>
        <end position="205"/>
    </location>
</feature>
<keyword evidence="1" id="KW-0812">Transmembrane</keyword>
<comment type="caution">
    <text evidence="2">The sequence shown here is derived from an EMBL/GenBank/DDBJ whole genome shotgun (WGS) entry which is preliminary data.</text>
</comment>
<dbReference type="EMBL" id="JAPDNT010000001">
    <property type="protein sequence ID" value="MCW3473466.1"/>
    <property type="molecule type" value="Genomic_DNA"/>
</dbReference>
<gene>
    <name evidence="2" type="ORF">OL599_02650</name>
</gene>
<protein>
    <submittedName>
        <fullName evidence="2">Uncharacterized protein</fullName>
    </submittedName>
</protein>
<evidence type="ECO:0000256" key="1">
    <source>
        <dbReference type="SAM" id="Phobius"/>
    </source>
</evidence>
<reference evidence="2" key="2">
    <citation type="submission" date="2022-10" db="EMBL/GenBank/DDBJ databases">
        <authorList>
            <person name="Trinh H.N."/>
        </authorList>
    </citation>
    <scope>NUCLEOTIDE SEQUENCE</scope>
    <source>
        <strain evidence="2">RN2-1</strain>
    </source>
</reference>
<keyword evidence="1" id="KW-1133">Transmembrane helix</keyword>
<feature type="transmembrane region" description="Helical" evidence="1">
    <location>
        <begin position="416"/>
        <end position="435"/>
    </location>
</feature>
<dbReference type="RefSeq" id="WP_264712040.1">
    <property type="nucleotide sequence ID" value="NZ_JAPDNT010000001.1"/>
</dbReference>
<feature type="transmembrane region" description="Helical" evidence="1">
    <location>
        <begin position="456"/>
        <end position="474"/>
    </location>
</feature>
<sequence length="518" mass="57060">MPDDRWLWDQPKLWHDINRALQDISILLQHLGQMPEARLLTYFEDTQNRMADSASKNTVPPCASYPEFLNCLFQIASAFQTGRRDQLPANPPGRPDGMAPLDPVCFVYWSRDFLPAVAAPATADSIRVTQDYMIRRARICRCRRWLGGVRRTRPDPAPAMPPLPPDPDEPTREMLARKLAHWARGFEWLTVGVVLLTVMVSIYALSGRLILGNEHDMADKWAKLDAQLELQEDKLFSAPTQVASVDAHRMVIGLCDYVGTEKVQAPTWIAEAGTANTRTDASGSGGETAVFRKVYVSARQAHLCDEREKVLRDLFIVTMHLQNWSSAVTQRIGEGWTVHFGNVAVPLAIPLAPLFGVVPATLTDYAADGHGALCKQAASDIYDPATGEDGCKRILWTFINRSRNVAESILGSITQYILPVFYGFLGAMAATLRMLRRKVDASLLSYTDRARLQQSAILGVLCGGVIGLFASYIGKADAAGGLGLSAVALLAGYNVDGVFRFLDELSDRIFRPTTAGKP</sequence>
<dbReference type="Proteomes" id="UP001165679">
    <property type="component" value="Unassembled WGS sequence"/>
</dbReference>
<accession>A0AA41YHJ6</accession>
<proteinExistence type="predicted"/>